<comment type="pathway">
    <text evidence="3">Isoprenoid biosynthesis; isopentenyl diphosphate biosynthesis via DXP pathway; isopentenyl diphosphate from 1-deoxy-D-xylulose 5-phosphate: step 1/6.</text>
</comment>
<dbReference type="Pfam" id="PF00076">
    <property type="entry name" value="RRM_1"/>
    <property type="match status" value="1"/>
</dbReference>
<dbReference type="Pfam" id="PF13288">
    <property type="entry name" value="DXPR_C"/>
    <property type="match status" value="1"/>
</dbReference>
<evidence type="ECO:0000256" key="4">
    <source>
        <dbReference type="ARBA" id="ARBA00006825"/>
    </source>
</evidence>
<dbReference type="SMART" id="SM00360">
    <property type="entry name" value="RRM"/>
    <property type="match status" value="1"/>
</dbReference>
<keyword evidence="6" id="KW-0479">Metal-binding</keyword>
<dbReference type="SUPFAM" id="SSF69055">
    <property type="entry name" value="1-deoxy-D-xylulose-5-phosphate reductoisomerase, C-terminal domain"/>
    <property type="match status" value="1"/>
</dbReference>
<feature type="domain" description="RRM" evidence="10">
    <location>
        <begin position="110"/>
        <end position="185"/>
    </location>
</feature>
<dbReference type="PANTHER" id="PTHR30525">
    <property type="entry name" value="1-DEOXY-D-XYLULOSE 5-PHOSPHATE REDUCTOISOMERASE"/>
    <property type="match status" value="1"/>
</dbReference>
<sequence length="359" mass="40285">MIRNKISSNSSIFINRAYDNPTFSFFLFSSSSSLGTSPDHYKATKSEHIPKIEKPKSNSSDFKVLEGPVKALKVMNYTPWGFWDCNYDSKIFKVFFKLASVSKSTSNSMNLSDSIDNGKLYETFARFGNFSSCTVAATSDGKSKGYGFIQFNLKESATTAISFFIIYANGYVKAGECWKIRHFYQAIFATDARDWPVKNLKDLKVANALKPPNWNMGKKISVDSATLFNKASYFGLEVIDVHYLFGVEYDDIEIVIHPQSIIHSMIEIQDSFVLAQLGGPNMRLPILYTLSWLDRVYCSEITWPRLDLCKQGSLTFKAPDNVKYPSMDLAYAVGRAGGTMTGVLTAANEKAVEMFIVEN</sequence>
<dbReference type="UniPathway" id="UPA00056">
    <property type="reaction ID" value="UER00092"/>
</dbReference>
<dbReference type="InterPro" id="IPR003821">
    <property type="entry name" value="DXP_reductoisomerase"/>
</dbReference>
<comment type="catalytic activity">
    <reaction evidence="8">
        <text>2-C-methyl-D-erythritol 4-phosphate + NADP(+) = 1-deoxy-D-xylulose 5-phosphate + NADPH + H(+)</text>
        <dbReference type="Rhea" id="RHEA:13717"/>
        <dbReference type="ChEBI" id="CHEBI:15378"/>
        <dbReference type="ChEBI" id="CHEBI:57783"/>
        <dbReference type="ChEBI" id="CHEBI:57792"/>
        <dbReference type="ChEBI" id="CHEBI:58262"/>
        <dbReference type="ChEBI" id="CHEBI:58349"/>
        <dbReference type="EC" id="1.1.1.267"/>
    </reaction>
    <physiologicalReaction direction="right-to-left" evidence="8">
        <dbReference type="Rhea" id="RHEA:13719"/>
    </physiologicalReaction>
</comment>
<gene>
    <name evidence="11" type="ORF">GIB67_019275</name>
</gene>
<dbReference type="EMBL" id="JACGCM010001165">
    <property type="protein sequence ID" value="KAF6160506.1"/>
    <property type="molecule type" value="Genomic_DNA"/>
</dbReference>
<dbReference type="InterPro" id="IPR035979">
    <property type="entry name" value="RBD_domain_sf"/>
</dbReference>
<comment type="cofactor">
    <cofactor evidence="1">
        <name>Mn(2+)</name>
        <dbReference type="ChEBI" id="CHEBI:29035"/>
    </cofactor>
</comment>
<evidence type="ECO:0000256" key="1">
    <source>
        <dbReference type="ARBA" id="ARBA00001936"/>
    </source>
</evidence>
<evidence type="ECO:0000256" key="7">
    <source>
        <dbReference type="ARBA" id="ARBA00023002"/>
    </source>
</evidence>
<reference evidence="11 12" key="1">
    <citation type="journal article" date="2020" name="IScience">
        <title>Genome Sequencing of the Endangered Kingdonia uniflora (Circaeasteraceae, Ranunculales) Reveals Potential Mechanisms of Evolutionary Specialization.</title>
        <authorList>
            <person name="Sun Y."/>
            <person name="Deng T."/>
            <person name="Zhang A."/>
            <person name="Moore M.J."/>
            <person name="Landis J.B."/>
            <person name="Lin N."/>
            <person name="Zhang H."/>
            <person name="Zhang X."/>
            <person name="Huang J."/>
            <person name="Zhang X."/>
            <person name="Sun H."/>
            <person name="Wang H."/>
        </authorList>
    </citation>
    <scope>NUCLEOTIDE SEQUENCE [LARGE SCALE GENOMIC DNA]</scope>
    <source>
        <strain evidence="11">TB1705</strain>
        <tissue evidence="11">Leaf</tissue>
    </source>
</reference>
<dbReference type="GO" id="GO:0051484">
    <property type="term" value="P:isopentenyl diphosphate biosynthetic process, methylerythritol 4-phosphate pathway involved in terpenoid biosynthetic process"/>
    <property type="evidence" value="ECO:0007669"/>
    <property type="project" value="TreeGrafter"/>
</dbReference>
<dbReference type="Proteomes" id="UP000541444">
    <property type="component" value="Unassembled WGS sequence"/>
</dbReference>
<comment type="cofactor">
    <cofactor evidence="2">
        <name>Mg(2+)</name>
        <dbReference type="ChEBI" id="CHEBI:18420"/>
    </cofactor>
</comment>
<dbReference type="PROSITE" id="PS50102">
    <property type="entry name" value="RRM"/>
    <property type="match status" value="1"/>
</dbReference>
<evidence type="ECO:0000256" key="3">
    <source>
        <dbReference type="ARBA" id="ARBA00005094"/>
    </source>
</evidence>
<evidence type="ECO:0000259" key="10">
    <source>
        <dbReference type="PROSITE" id="PS50102"/>
    </source>
</evidence>
<evidence type="ECO:0000256" key="5">
    <source>
        <dbReference type="ARBA" id="ARBA00012366"/>
    </source>
</evidence>
<accession>A0A7J7N048</accession>
<dbReference type="GO" id="GO:0030604">
    <property type="term" value="F:1-deoxy-D-xylulose-5-phosphate reductoisomerase activity"/>
    <property type="evidence" value="ECO:0007669"/>
    <property type="project" value="UniProtKB-EC"/>
</dbReference>
<dbReference type="Pfam" id="PF08436">
    <property type="entry name" value="DXP_redisom_C"/>
    <property type="match status" value="1"/>
</dbReference>
<evidence type="ECO:0000256" key="6">
    <source>
        <dbReference type="ARBA" id="ARBA00022723"/>
    </source>
</evidence>
<dbReference type="OrthoDB" id="3482at2759"/>
<dbReference type="Gene3D" id="3.30.70.330">
    <property type="match status" value="1"/>
</dbReference>
<evidence type="ECO:0000256" key="2">
    <source>
        <dbReference type="ARBA" id="ARBA00001946"/>
    </source>
</evidence>
<dbReference type="SUPFAM" id="SSF54928">
    <property type="entry name" value="RNA-binding domain, RBD"/>
    <property type="match status" value="1"/>
</dbReference>
<evidence type="ECO:0000256" key="8">
    <source>
        <dbReference type="ARBA" id="ARBA00048543"/>
    </source>
</evidence>
<dbReference type="AlphaFoldDB" id="A0A7J7N048"/>
<evidence type="ECO:0000256" key="9">
    <source>
        <dbReference type="PROSITE-ProRule" id="PRU00176"/>
    </source>
</evidence>
<comment type="caution">
    <text evidence="11">The sequence shown here is derived from an EMBL/GenBank/DDBJ whole genome shotgun (WGS) entry which is preliminary data.</text>
</comment>
<dbReference type="GO" id="GO:0003723">
    <property type="term" value="F:RNA binding"/>
    <property type="evidence" value="ECO:0007669"/>
    <property type="project" value="UniProtKB-UniRule"/>
</dbReference>
<dbReference type="GO" id="GO:0030145">
    <property type="term" value="F:manganese ion binding"/>
    <property type="evidence" value="ECO:0007669"/>
    <property type="project" value="TreeGrafter"/>
</dbReference>
<dbReference type="GO" id="GO:0070402">
    <property type="term" value="F:NADPH binding"/>
    <property type="evidence" value="ECO:0007669"/>
    <property type="project" value="TreeGrafter"/>
</dbReference>
<proteinExistence type="inferred from homology"/>
<evidence type="ECO:0000313" key="12">
    <source>
        <dbReference type="Proteomes" id="UP000541444"/>
    </source>
</evidence>
<dbReference type="PANTHER" id="PTHR30525:SF0">
    <property type="entry name" value="1-DEOXY-D-XYLULOSE 5-PHOSPHATE REDUCTOISOMERASE, CHLOROPLASTIC"/>
    <property type="match status" value="1"/>
</dbReference>
<dbReference type="InterPro" id="IPR036169">
    <property type="entry name" value="DXPR_C_sf"/>
</dbReference>
<keyword evidence="7" id="KW-0560">Oxidoreductase</keyword>
<keyword evidence="9" id="KW-0694">RNA-binding</keyword>
<name>A0A7J7N048_9MAGN</name>
<dbReference type="InterPro" id="IPR012677">
    <property type="entry name" value="Nucleotide-bd_a/b_plait_sf"/>
</dbReference>
<comment type="similarity">
    <text evidence="4">Belongs to the DXR family.</text>
</comment>
<dbReference type="SUPFAM" id="SSF55347">
    <property type="entry name" value="Glyceraldehyde-3-phosphate dehydrogenase-like, C-terminal domain"/>
    <property type="match status" value="1"/>
</dbReference>
<dbReference type="InterPro" id="IPR013644">
    <property type="entry name" value="DXP_reductoisomerase_C"/>
</dbReference>
<dbReference type="EC" id="1.1.1.267" evidence="5"/>
<dbReference type="Gene3D" id="1.10.1740.10">
    <property type="match status" value="1"/>
</dbReference>
<dbReference type="InterPro" id="IPR026877">
    <property type="entry name" value="DXPR_C"/>
</dbReference>
<keyword evidence="12" id="KW-1185">Reference proteome</keyword>
<dbReference type="InterPro" id="IPR000504">
    <property type="entry name" value="RRM_dom"/>
</dbReference>
<evidence type="ECO:0000313" key="11">
    <source>
        <dbReference type="EMBL" id="KAF6160506.1"/>
    </source>
</evidence>
<protein>
    <recommendedName>
        <fullName evidence="5">1-deoxy-D-xylulose-5-phosphate reductoisomerase</fullName>
        <ecNumber evidence="5">1.1.1.267</ecNumber>
    </recommendedName>
</protein>
<organism evidence="11 12">
    <name type="scientific">Kingdonia uniflora</name>
    <dbReference type="NCBI Taxonomy" id="39325"/>
    <lineage>
        <taxon>Eukaryota</taxon>
        <taxon>Viridiplantae</taxon>
        <taxon>Streptophyta</taxon>
        <taxon>Embryophyta</taxon>
        <taxon>Tracheophyta</taxon>
        <taxon>Spermatophyta</taxon>
        <taxon>Magnoliopsida</taxon>
        <taxon>Ranunculales</taxon>
        <taxon>Circaeasteraceae</taxon>
        <taxon>Kingdonia</taxon>
    </lineage>
</organism>